<name>N0A350_9AGAM</name>
<accession>N0A350</accession>
<dbReference type="AlphaFoldDB" id="N0A350"/>
<proteinExistence type="predicted"/>
<reference evidence="1" key="1">
    <citation type="submission" date="2012-12" db="EMBL/GenBank/DDBJ databases">
        <authorList>
            <person name="Pakala S."/>
            <person name="Fedorova N."/>
            <person name="Joardar V."/>
            <person name="Shabalina S."/>
            <person name="Hostetler J."/>
            <person name="Pakala S."/>
            <person name="Zafar N."/>
            <person name="Nierman W."/>
            <person name="Cubeta M."/>
        </authorList>
    </citation>
    <scope>NUCLEOTIDE SEQUENCE</scope>
    <source>
        <strain evidence="1">AG3 Rhs1AP</strain>
    </source>
</reference>
<evidence type="ECO:0000313" key="1">
    <source>
        <dbReference type="EMBL" id="AGK45376.1"/>
    </source>
</evidence>
<protein>
    <submittedName>
        <fullName evidence="1">Uncharacterized protein</fullName>
    </submittedName>
</protein>
<keyword evidence="1" id="KW-0496">Mitochondrion</keyword>
<dbReference type="GeneID" id="16029485"/>
<gene>
    <name evidence="1" type="ORF">RSOL_m00420</name>
</gene>
<dbReference type="EMBL" id="KC352446">
    <property type="protein sequence ID" value="AGK45376.1"/>
    <property type="molecule type" value="Genomic_DNA"/>
</dbReference>
<reference evidence="1" key="2">
    <citation type="journal article" date="2014" name="FEMS Microbiol. Lett.">
        <title>Mobile elements and mitochondrial genome expansion in the soil fungus and potato pathogen Rhizoctonia solani AG-3.</title>
        <authorList>
            <person name="Losada L."/>
            <person name="Pakala S.B."/>
            <person name="Fedorova N.D."/>
            <person name="Joardar V."/>
            <person name="Shabalina S.A."/>
            <person name="Hostetler J."/>
            <person name="Pakala S.M."/>
            <person name="Zafar N."/>
            <person name="Thomas E."/>
            <person name="Rodriguez-Carres M."/>
            <person name="Dean R."/>
            <person name="Vilgalys R."/>
            <person name="Nierman W.C."/>
            <person name="Cubeta M.A."/>
        </authorList>
    </citation>
    <scope>NUCLEOTIDE SEQUENCE</scope>
    <source>
        <strain evidence="1">AG3 Rhs1AP</strain>
    </source>
</reference>
<sequence>MANLRFASPSAHVSCLLSRQRKQSRCLIEASWLSTSTPLEWTNARGGLIKKIRADDGGMPLLKNLFLIPSLSI</sequence>
<organism evidence="1">
    <name type="scientific">Rhizoctonia solani</name>
    <dbReference type="NCBI Taxonomy" id="456999"/>
    <lineage>
        <taxon>Eukaryota</taxon>
        <taxon>Fungi</taxon>
        <taxon>Dikarya</taxon>
        <taxon>Basidiomycota</taxon>
        <taxon>Agaricomycotina</taxon>
        <taxon>Agaricomycetes</taxon>
        <taxon>Cantharellales</taxon>
        <taxon>Ceratobasidiaceae</taxon>
        <taxon>Rhizoctonia</taxon>
    </lineage>
</organism>
<dbReference type="RefSeq" id="YP_008082000.1">
    <property type="nucleotide sequence ID" value="NC_021436.1"/>
</dbReference>
<geneLocation type="mitochondrion" evidence="1"/>